<name>A0A920CBL1_9BACL</name>
<keyword evidence="2" id="KW-1185">Reference proteome</keyword>
<sequence length="105" mass="12112">MKYTPQDITGLDLAFGGDMKKLLPPMSEIPEEFQRDSNEWSRLVSTWFFRGLKSFDCEPREGIDKGKALKHISAILRSFDPSHEHKEAGCAYLLSLWFKEPKYTA</sequence>
<reference evidence="1" key="1">
    <citation type="submission" date="2021-03" db="EMBL/GenBank/DDBJ databases">
        <title>Antimicrobial resistance genes in bacteria isolated from Japanese honey, and their potential for conferring macrolide and lincosamide resistance in the American foulbrood pathogen Paenibacillus larvae.</title>
        <authorList>
            <person name="Okamoto M."/>
            <person name="Kumagai M."/>
            <person name="Kanamori H."/>
            <person name="Takamatsu D."/>
        </authorList>
    </citation>
    <scope>NUCLEOTIDE SEQUENCE</scope>
    <source>
        <strain evidence="1">J2TS6</strain>
    </source>
</reference>
<protein>
    <submittedName>
        <fullName evidence="1">Uncharacterized protein</fullName>
    </submittedName>
</protein>
<gene>
    <name evidence="1" type="ORF">J2TS6_48270</name>
</gene>
<organism evidence="1 2">
    <name type="scientific">Paenibacillus albilobatus</name>
    <dbReference type="NCBI Taxonomy" id="2716884"/>
    <lineage>
        <taxon>Bacteria</taxon>
        <taxon>Bacillati</taxon>
        <taxon>Bacillota</taxon>
        <taxon>Bacilli</taxon>
        <taxon>Bacillales</taxon>
        <taxon>Paenibacillaceae</taxon>
        <taxon>Paenibacillus</taxon>
    </lineage>
</organism>
<proteinExistence type="predicted"/>
<accession>A0A920CBL1</accession>
<dbReference type="RefSeq" id="WP_160045686.1">
    <property type="nucleotide sequence ID" value="NZ_BORQ01000007.1"/>
</dbReference>
<evidence type="ECO:0000313" key="2">
    <source>
        <dbReference type="Proteomes" id="UP000679779"/>
    </source>
</evidence>
<comment type="caution">
    <text evidence="1">The sequence shown here is derived from an EMBL/GenBank/DDBJ whole genome shotgun (WGS) entry which is preliminary data.</text>
</comment>
<dbReference type="EMBL" id="BORQ01000007">
    <property type="protein sequence ID" value="GIO33686.1"/>
    <property type="molecule type" value="Genomic_DNA"/>
</dbReference>
<dbReference type="Proteomes" id="UP000679779">
    <property type="component" value="Unassembled WGS sequence"/>
</dbReference>
<dbReference type="AlphaFoldDB" id="A0A920CBL1"/>
<evidence type="ECO:0000313" key="1">
    <source>
        <dbReference type="EMBL" id="GIO33686.1"/>
    </source>
</evidence>